<evidence type="ECO:0000313" key="2">
    <source>
        <dbReference type="EMBL" id="KAK6991493.1"/>
    </source>
</evidence>
<feature type="compositionally biased region" description="Polar residues" evidence="1">
    <location>
        <begin position="80"/>
        <end position="102"/>
    </location>
</feature>
<dbReference type="EMBL" id="JAWWNJ010000117">
    <property type="protein sequence ID" value="KAK6991493.1"/>
    <property type="molecule type" value="Genomic_DNA"/>
</dbReference>
<feature type="compositionally biased region" description="Basic and acidic residues" evidence="1">
    <location>
        <begin position="110"/>
        <end position="123"/>
    </location>
</feature>
<feature type="compositionally biased region" description="Polar residues" evidence="1">
    <location>
        <begin position="53"/>
        <end position="66"/>
    </location>
</feature>
<organism evidence="2 3">
    <name type="scientific">Favolaschia claudopus</name>
    <dbReference type="NCBI Taxonomy" id="2862362"/>
    <lineage>
        <taxon>Eukaryota</taxon>
        <taxon>Fungi</taxon>
        <taxon>Dikarya</taxon>
        <taxon>Basidiomycota</taxon>
        <taxon>Agaricomycotina</taxon>
        <taxon>Agaricomycetes</taxon>
        <taxon>Agaricomycetidae</taxon>
        <taxon>Agaricales</taxon>
        <taxon>Marasmiineae</taxon>
        <taxon>Mycenaceae</taxon>
        <taxon>Favolaschia</taxon>
    </lineage>
</organism>
<name>A0AAV9ZRG4_9AGAR</name>
<accession>A0AAV9ZRG4</accession>
<sequence length="269" mass="29365">MDCLCDVWTALNSGMHKRTNGVLVVRATKRHIATVPLIVSSRNDDEETHESSRSSSPEPMDDTTTPDLRALTPDDDEMLPSNQLLGSTAGQSRTSDSQTEVQPLSVPRSLESEDRGPLPDRVSEVPSTESVAGGVDFDSGAQATNDDVLSTRRPRRTVLKRRKPVDSDDEAAPEEGCFVADCDINGNEPMVECIGPACKNKVFKTSQRNGTAMKIVVLMQVGGLEKGGVVVKVVVEHCIESVTFVYECILKREWLWTGIELAFGDKLPH</sequence>
<evidence type="ECO:0000313" key="3">
    <source>
        <dbReference type="Proteomes" id="UP001362999"/>
    </source>
</evidence>
<comment type="caution">
    <text evidence="2">The sequence shown here is derived from an EMBL/GenBank/DDBJ whole genome shotgun (WGS) entry which is preliminary data.</text>
</comment>
<reference evidence="2 3" key="1">
    <citation type="journal article" date="2024" name="J Genomics">
        <title>Draft genome sequencing and assembly of Favolaschia claudopus CIRM-BRFM 2984 isolated from oak limbs.</title>
        <authorList>
            <person name="Navarro D."/>
            <person name="Drula E."/>
            <person name="Chaduli D."/>
            <person name="Cazenave R."/>
            <person name="Ahrendt S."/>
            <person name="Wang J."/>
            <person name="Lipzen A."/>
            <person name="Daum C."/>
            <person name="Barry K."/>
            <person name="Grigoriev I.V."/>
            <person name="Favel A."/>
            <person name="Rosso M.N."/>
            <person name="Martin F."/>
        </authorList>
    </citation>
    <scope>NUCLEOTIDE SEQUENCE [LARGE SCALE GENOMIC DNA]</scope>
    <source>
        <strain evidence="2 3">CIRM-BRFM 2984</strain>
    </source>
</reference>
<feature type="compositionally biased region" description="Basic residues" evidence="1">
    <location>
        <begin position="152"/>
        <end position="163"/>
    </location>
</feature>
<feature type="region of interest" description="Disordered" evidence="1">
    <location>
        <begin position="37"/>
        <end position="171"/>
    </location>
</feature>
<proteinExistence type="predicted"/>
<keyword evidence="3" id="KW-1185">Reference proteome</keyword>
<dbReference type="Proteomes" id="UP001362999">
    <property type="component" value="Unassembled WGS sequence"/>
</dbReference>
<protein>
    <submittedName>
        <fullName evidence="2">Uncharacterized protein</fullName>
    </submittedName>
</protein>
<gene>
    <name evidence="2" type="ORF">R3P38DRAFT_3438744</name>
</gene>
<dbReference type="AlphaFoldDB" id="A0AAV9ZRG4"/>
<evidence type="ECO:0000256" key="1">
    <source>
        <dbReference type="SAM" id="MobiDB-lite"/>
    </source>
</evidence>